<proteinExistence type="predicted"/>
<dbReference type="PANTHER" id="PTHR42850">
    <property type="entry name" value="METALLOPHOSPHOESTERASE"/>
    <property type="match status" value="1"/>
</dbReference>
<protein>
    <submittedName>
        <fullName evidence="2">Metallophosphoesterase</fullName>
    </submittedName>
</protein>
<dbReference type="PANTHER" id="PTHR42850:SF4">
    <property type="entry name" value="ZINC-DEPENDENT ENDOPOLYPHOSPHATASE"/>
    <property type="match status" value="1"/>
</dbReference>
<keyword evidence="3" id="KW-1185">Reference proteome</keyword>
<organism evidence="2 3">
    <name type="scientific">Ferirhizobium litorale</name>
    <dbReference type="NCBI Taxonomy" id="2927786"/>
    <lineage>
        <taxon>Bacteria</taxon>
        <taxon>Pseudomonadati</taxon>
        <taxon>Pseudomonadota</taxon>
        <taxon>Alphaproteobacteria</taxon>
        <taxon>Hyphomicrobiales</taxon>
        <taxon>Rhizobiaceae</taxon>
        <taxon>Ferirhizobium</taxon>
    </lineage>
</organism>
<dbReference type="GO" id="GO:0008803">
    <property type="term" value="F:bis(5'-nucleosyl)-tetraphosphatase (symmetrical) activity"/>
    <property type="evidence" value="ECO:0007669"/>
    <property type="project" value="TreeGrafter"/>
</dbReference>
<dbReference type="AlphaFoldDB" id="A0AAE3QDC5"/>
<dbReference type="GO" id="GO:0110154">
    <property type="term" value="P:RNA decapping"/>
    <property type="evidence" value="ECO:0007669"/>
    <property type="project" value="TreeGrafter"/>
</dbReference>
<dbReference type="GO" id="GO:0016791">
    <property type="term" value="F:phosphatase activity"/>
    <property type="evidence" value="ECO:0007669"/>
    <property type="project" value="TreeGrafter"/>
</dbReference>
<dbReference type="SUPFAM" id="SSF56300">
    <property type="entry name" value="Metallo-dependent phosphatases"/>
    <property type="match status" value="1"/>
</dbReference>
<dbReference type="InterPro" id="IPR004843">
    <property type="entry name" value="Calcineurin-like_PHP"/>
</dbReference>
<comment type="caution">
    <text evidence="2">The sequence shown here is derived from an EMBL/GenBank/DDBJ whole genome shotgun (WGS) entry which is preliminary data.</text>
</comment>
<dbReference type="EMBL" id="JALDYZ010000006">
    <property type="protein sequence ID" value="MDI7922876.1"/>
    <property type="molecule type" value="Genomic_DNA"/>
</dbReference>
<evidence type="ECO:0000259" key="1">
    <source>
        <dbReference type="Pfam" id="PF00149"/>
    </source>
</evidence>
<evidence type="ECO:0000313" key="2">
    <source>
        <dbReference type="EMBL" id="MDI7922876.1"/>
    </source>
</evidence>
<dbReference type="InterPro" id="IPR029052">
    <property type="entry name" value="Metallo-depent_PP-like"/>
</dbReference>
<dbReference type="GO" id="GO:0005737">
    <property type="term" value="C:cytoplasm"/>
    <property type="evidence" value="ECO:0007669"/>
    <property type="project" value="TreeGrafter"/>
</dbReference>
<dbReference type="Proteomes" id="UP001161580">
    <property type="component" value="Unassembled WGS sequence"/>
</dbReference>
<accession>A0AAE3QDC5</accession>
<dbReference type="Pfam" id="PF00149">
    <property type="entry name" value="Metallophos"/>
    <property type="match status" value="1"/>
</dbReference>
<name>A0AAE3QDC5_9HYPH</name>
<reference evidence="2" key="1">
    <citation type="submission" date="2022-03" db="EMBL/GenBank/DDBJ databases">
        <title>Fererhizobium litorale gen. nov., sp. nov., isolated from sandy sediments of the Sea of Japan seashore.</title>
        <authorList>
            <person name="Romanenko L."/>
            <person name="Kurilenko V."/>
            <person name="Otstavnykh N."/>
            <person name="Svetashev V."/>
            <person name="Tekutyeva L."/>
            <person name="Isaeva M."/>
            <person name="Mikhailov V."/>
        </authorList>
    </citation>
    <scope>NUCLEOTIDE SEQUENCE</scope>
    <source>
        <strain evidence="2">KMM 9576</strain>
    </source>
</reference>
<sequence>MMITYAIGDVHGRADLLHFLLKAIRKDAEEAGLPYKVVFLGDIIDRGSNSRMALELVIHTLAHVPGSKLILGNHEEFMLRYIEDPRDRDTTREHWLANGGFETLASYGLRGDEPDSVIIVHLKQHRTHIELLLKAENFVEDSMRFYVHAGVRPSVSLHDQTPQDLRWIRREFLDSTKDFGKIIVHGHTPTASEQPEVYPNRIAVDTKAFASGRLTAASFLGIPAPASFLCTEIANGEISIRRTSGERFT</sequence>
<feature type="domain" description="Calcineurin-like phosphoesterase" evidence="1">
    <location>
        <begin position="5"/>
        <end position="191"/>
    </location>
</feature>
<dbReference type="RefSeq" id="WP_311789483.1">
    <property type="nucleotide sequence ID" value="NZ_JALDYY010000031.1"/>
</dbReference>
<evidence type="ECO:0000313" key="3">
    <source>
        <dbReference type="Proteomes" id="UP001161580"/>
    </source>
</evidence>
<dbReference type="Gene3D" id="3.60.21.10">
    <property type="match status" value="1"/>
</dbReference>
<gene>
    <name evidence="2" type="ORF">MRS75_12365</name>
</gene>
<dbReference type="InterPro" id="IPR050126">
    <property type="entry name" value="Ap4A_hydrolase"/>
</dbReference>